<evidence type="ECO:0000313" key="1">
    <source>
        <dbReference type="EMBL" id="DAF55570.1"/>
    </source>
</evidence>
<evidence type="ECO:0008006" key="2">
    <source>
        <dbReference type="Google" id="ProtNLM"/>
    </source>
</evidence>
<proteinExistence type="predicted"/>
<dbReference type="EMBL" id="BK032694">
    <property type="protein sequence ID" value="DAF55570.1"/>
    <property type="molecule type" value="Genomic_DNA"/>
</dbReference>
<name>A0A8S5SYF0_9CAUD</name>
<sequence>MNIKTRLNNLRYFESKLNSLRQERIALRATVQKAQIYSDEPKSSKQGNKTEDLNVRIITKSEQIDKKMEKLWNERNETVQAIESLENPLENIIMRWYYINGCSRFEVMRKVNCSRTTFHRVKKSAIEHLEAKL</sequence>
<dbReference type="Pfam" id="PF07374">
    <property type="entry name" value="DUF1492"/>
    <property type="match status" value="1"/>
</dbReference>
<reference evidence="1" key="1">
    <citation type="journal article" date="2021" name="Proc. Natl. Acad. Sci. U.S.A.">
        <title>A Catalog of Tens of Thousands of Viruses from Human Metagenomes Reveals Hidden Associations with Chronic Diseases.</title>
        <authorList>
            <person name="Tisza M.J."/>
            <person name="Buck C.B."/>
        </authorList>
    </citation>
    <scope>NUCLEOTIDE SEQUENCE</scope>
    <source>
        <strain evidence="1">CtBtT10</strain>
    </source>
</reference>
<dbReference type="InterPro" id="IPR010861">
    <property type="entry name" value="DUF1492"/>
</dbReference>
<organism evidence="1">
    <name type="scientific">Siphoviridae sp. ctBtT10</name>
    <dbReference type="NCBI Taxonomy" id="2827805"/>
    <lineage>
        <taxon>Viruses</taxon>
        <taxon>Duplodnaviria</taxon>
        <taxon>Heunggongvirae</taxon>
        <taxon>Uroviricota</taxon>
        <taxon>Caudoviricetes</taxon>
    </lineage>
</organism>
<protein>
    <recommendedName>
        <fullName evidence="2">DUF1492 domain-containing protein</fullName>
    </recommendedName>
</protein>
<accession>A0A8S5SYF0</accession>